<dbReference type="PANTHER" id="PTHR12395:SF9">
    <property type="entry name" value="DECAPPING AND EXORIBONUCLEASE PROTEIN"/>
    <property type="match status" value="1"/>
</dbReference>
<organism evidence="4">
    <name type="scientific">Panstrongylus megistus</name>
    <dbReference type="NCBI Taxonomy" id="65343"/>
    <lineage>
        <taxon>Eukaryota</taxon>
        <taxon>Metazoa</taxon>
        <taxon>Ecdysozoa</taxon>
        <taxon>Arthropoda</taxon>
        <taxon>Hexapoda</taxon>
        <taxon>Insecta</taxon>
        <taxon>Pterygota</taxon>
        <taxon>Neoptera</taxon>
        <taxon>Paraneoptera</taxon>
        <taxon>Hemiptera</taxon>
        <taxon>Heteroptera</taxon>
        <taxon>Panheteroptera</taxon>
        <taxon>Cimicomorpha</taxon>
        <taxon>Reduviidae</taxon>
        <taxon>Triatominae</taxon>
        <taxon>Panstrongylus</taxon>
    </lineage>
</organism>
<evidence type="ECO:0000256" key="1">
    <source>
        <dbReference type="ARBA" id="ARBA00006562"/>
    </source>
</evidence>
<dbReference type="AlphaFoldDB" id="A0A069DT78"/>
<sequence>RDFPPYTQPLLVGCYTMVGEDKKYKDDMSALKYLFKKYTNLSISVRFDLNEGNLVERASNIDLSMNALCEWIESKEDEEFYKKCEFITFRCVLTKVMNTPFERRDGWVICASVKKDKIYLYPFETEEDKERLSNVSDYQKRCSSWGYKFEGYIFSDKPLEKPTGNGAVSHDEFDAVYEAKLNDHRLLFAAEMDGIVSEKEVNSLEELRHAEFVEAKTCIQLDCTKHRISFGRYKSGKWWAQSFLVGVQSILVGYRNYDGIVTRLERIRVKDLTRRFPEFWAPLSPAASLNFLNDFLNFVKKSVASEETDRERKVFVFSWQPGHPVKCKTLEEPCYFSFLKR</sequence>
<keyword evidence="2" id="KW-0479">Metal-binding</keyword>
<dbReference type="GO" id="GO:0000956">
    <property type="term" value="P:nuclear-transcribed mRNA catabolic process"/>
    <property type="evidence" value="ECO:0007669"/>
    <property type="project" value="TreeGrafter"/>
</dbReference>
<dbReference type="GO" id="GO:0034353">
    <property type="term" value="F:mRNA 5'-diphosphatase activity"/>
    <property type="evidence" value="ECO:0007669"/>
    <property type="project" value="TreeGrafter"/>
</dbReference>
<dbReference type="EC" id="3.6.1.-" evidence="2"/>
<feature type="non-terminal residue" evidence="4">
    <location>
        <position position="1"/>
    </location>
</feature>
<dbReference type="GO" id="GO:0005634">
    <property type="term" value="C:nucleus"/>
    <property type="evidence" value="ECO:0007669"/>
    <property type="project" value="UniProtKB-SubCell"/>
</dbReference>
<dbReference type="Pfam" id="PF08652">
    <property type="entry name" value="RAI1"/>
    <property type="match status" value="1"/>
</dbReference>
<dbReference type="InterPro" id="IPR039039">
    <property type="entry name" value="RAI1-like_fam"/>
</dbReference>
<dbReference type="GO" id="GO:0000166">
    <property type="term" value="F:nucleotide binding"/>
    <property type="evidence" value="ECO:0007669"/>
    <property type="project" value="UniProtKB-KW"/>
</dbReference>
<comment type="function">
    <text evidence="2">Decapping enzyme for NAD-capped RNAs: specifically hydrolyzes the nicotinamide adenine dinucleotide (NAD) cap from a subset of RNAs by removing the entire NAD moiety from the 5'-end of an NAD-capped RNA.</text>
</comment>
<keyword evidence="2" id="KW-0378">Hydrolase</keyword>
<dbReference type="InterPro" id="IPR013961">
    <property type="entry name" value="RAI1"/>
</dbReference>
<dbReference type="PANTHER" id="PTHR12395">
    <property type="entry name" value="DOM-3 RELATED"/>
    <property type="match status" value="1"/>
</dbReference>
<keyword evidence="2" id="KW-0539">Nucleus</keyword>
<name>A0A069DT78_9HEMI</name>
<evidence type="ECO:0000313" key="4">
    <source>
        <dbReference type="EMBL" id="JAC86847.1"/>
    </source>
</evidence>
<keyword evidence="2" id="KW-0694">RNA-binding</keyword>
<dbReference type="GO" id="GO:0003723">
    <property type="term" value="F:RNA binding"/>
    <property type="evidence" value="ECO:0007669"/>
    <property type="project" value="UniProtKB-KW"/>
</dbReference>
<proteinExistence type="evidence at transcript level"/>
<dbReference type="GO" id="GO:0004518">
    <property type="term" value="F:nuclease activity"/>
    <property type="evidence" value="ECO:0007669"/>
    <property type="project" value="UniProtKB-KW"/>
</dbReference>
<feature type="domain" description="RAI1-like" evidence="3">
    <location>
        <begin position="8"/>
        <end position="328"/>
    </location>
</feature>
<dbReference type="GO" id="GO:0046872">
    <property type="term" value="F:metal ion binding"/>
    <property type="evidence" value="ECO:0007669"/>
    <property type="project" value="UniProtKB-KW"/>
</dbReference>
<comment type="cofactor">
    <cofactor evidence="2">
        <name>a divalent metal cation</name>
        <dbReference type="ChEBI" id="CHEBI:60240"/>
    </cofactor>
</comment>
<protein>
    <recommendedName>
        <fullName evidence="2">Decapping nuclease</fullName>
        <ecNumber evidence="2">3.6.1.-</ecNumber>
    </recommendedName>
</protein>
<keyword evidence="2" id="KW-0540">Nuclease</keyword>
<dbReference type="GO" id="GO:0110155">
    <property type="term" value="P:NAD-cap decapping"/>
    <property type="evidence" value="ECO:0007669"/>
    <property type="project" value="TreeGrafter"/>
</dbReference>
<evidence type="ECO:0000256" key="2">
    <source>
        <dbReference type="RuleBase" id="RU367113"/>
    </source>
</evidence>
<reference evidence="4" key="1">
    <citation type="journal article" date="2015" name="J. Med. Entomol.">
        <title>A Deep Insight Into the Sialotranscriptome of the Chagas Disease Vector, Panstrongylus megistus (Hemiptera: Heteroptera).</title>
        <authorList>
            <person name="Ribeiro J.M."/>
            <person name="Schwarz A."/>
            <person name="Francischetti I.M."/>
        </authorList>
    </citation>
    <scope>NUCLEOTIDE SEQUENCE</scope>
    <source>
        <tissue evidence="4">Salivary glands</tissue>
    </source>
</reference>
<accession>A0A069DT78</accession>
<evidence type="ECO:0000259" key="3">
    <source>
        <dbReference type="Pfam" id="PF08652"/>
    </source>
</evidence>
<comment type="subcellular location">
    <subcellularLocation>
        <location evidence="2">Nucleus</location>
    </subcellularLocation>
</comment>
<comment type="similarity">
    <text evidence="1 2">Belongs to the DXO/Dom3Z family.</text>
</comment>
<dbReference type="GO" id="GO:0005829">
    <property type="term" value="C:cytosol"/>
    <property type="evidence" value="ECO:0007669"/>
    <property type="project" value="TreeGrafter"/>
</dbReference>
<dbReference type="EMBL" id="GBGD01002042">
    <property type="protein sequence ID" value="JAC86847.1"/>
    <property type="molecule type" value="mRNA"/>
</dbReference>
<keyword evidence="2" id="KW-0547">Nucleotide-binding</keyword>